<feature type="coiled-coil region" evidence="3">
    <location>
        <begin position="400"/>
        <end position="464"/>
    </location>
</feature>
<dbReference type="SMART" id="SM00857">
    <property type="entry name" value="Resolvase"/>
    <property type="match status" value="1"/>
</dbReference>
<evidence type="ECO:0000259" key="4">
    <source>
        <dbReference type="SMART" id="SM00857"/>
    </source>
</evidence>
<evidence type="ECO:0000256" key="2">
    <source>
        <dbReference type="ARBA" id="ARBA00023172"/>
    </source>
</evidence>
<keyword evidence="1" id="KW-0238">DNA-binding</keyword>
<keyword evidence="2" id="KW-0233">DNA recombination</keyword>
<dbReference type="InterPro" id="IPR006119">
    <property type="entry name" value="Resolv_N"/>
</dbReference>
<dbReference type="InterPro" id="IPR050639">
    <property type="entry name" value="SSR_resolvase"/>
</dbReference>
<protein>
    <recommendedName>
        <fullName evidence="4">Resolvase/invertase-type recombinase catalytic domain-containing protein</fullName>
    </recommendedName>
</protein>
<dbReference type="Gene3D" id="3.40.50.1390">
    <property type="entry name" value="Resolvase, N-terminal catalytic domain"/>
    <property type="match status" value="1"/>
</dbReference>
<dbReference type="RefSeq" id="WP_083105829.1">
    <property type="nucleotide sequence ID" value="NZ_CP020569.1"/>
</dbReference>
<evidence type="ECO:0000256" key="1">
    <source>
        <dbReference type="ARBA" id="ARBA00023125"/>
    </source>
</evidence>
<dbReference type="PANTHER" id="PTHR30461:SF2">
    <property type="entry name" value="SERINE RECOMBINASE PINE-RELATED"/>
    <property type="match status" value="1"/>
</dbReference>
<dbReference type="KEGG" id="sgv:B1H19_18885"/>
<name>A0A1V0TSN7_9ACTN</name>
<evidence type="ECO:0000313" key="5">
    <source>
        <dbReference type="EMBL" id="ARF55974.1"/>
    </source>
</evidence>
<accession>A0A1V0TSN7</accession>
<dbReference type="GO" id="GO:0003677">
    <property type="term" value="F:DNA binding"/>
    <property type="evidence" value="ECO:0007669"/>
    <property type="project" value="UniProtKB-KW"/>
</dbReference>
<dbReference type="InterPro" id="IPR036162">
    <property type="entry name" value="Resolvase-like_N_sf"/>
</dbReference>
<dbReference type="SUPFAM" id="SSF53041">
    <property type="entry name" value="Resolvase-like"/>
    <property type="match status" value="1"/>
</dbReference>
<gene>
    <name evidence="5" type="ORF">B1H19_18885</name>
</gene>
<reference evidence="5 6" key="1">
    <citation type="submission" date="2017-04" db="EMBL/GenBank/DDBJ databases">
        <title>Complete Genome Sequence of Streptomyces gilvosporeus F607, a Capable Producer of Natamycin.</title>
        <authorList>
            <person name="Zong G."/>
            <person name="Zhong C."/>
            <person name="Fu J."/>
            <person name="Qin R."/>
            <person name="Cao G."/>
        </authorList>
    </citation>
    <scope>NUCLEOTIDE SEQUENCE [LARGE SCALE GENOMIC DNA]</scope>
    <source>
        <strain evidence="5 6">F607</strain>
    </source>
</reference>
<feature type="domain" description="Resolvase/invertase-type recombinase catalytic" evidence="4">
    <location>
        <begin position="17"/>
        <end position="162"/>
    </location>
</feature>
<proteinExistence type="predicted"/>
<dbReference type="InterPro" id="IPR011109">
    <property type="entry name" value="DNA_bind_recombinase_dom"/>
</dbReference>
<sequence length="530" mass="60584">MLRAVTEAGAGDEPVPAIGYIRVSTWKEEKISPELQKKTIKEWARRRNRVIVRWIEDLDKTGRNFKRKIMEAIVAVENDQAREIAVWKYSRFGRSRHGVAINLARVERIGGQLESATEEVDATTAAGRFHRGMLFEVAAFESDRAGEQWKETHDWRREHGLPAAGKRRAGYTWYRRIDPEGKPQEERYEPNDAGPAYGGLFLRYVNGEGYMPLAAWLNRNGYLNTRGKPWTHEALRWYMDSGFAAGLLHVHRPDTCQGLEEPCKTRAHYIHIPGAHKPLIGLPQDGEEKSEEQQAEDAQAIWDAYLLARERTKNTPPRARQPKYPLAGMTWCGRCKTGRAGVFNAGATANKYRCKTYAKDRSCKGVYVRRSYAEEKVYDWLVKLANEVDENRVPLPELNHAKEDRAKQKAQKEAELLKVQAGIDNANTMHALGDLDRAEFLRTKETLKNQRAKIEQDLLKLEDEDVKADGSTPYLPAVRNLVEEWDSLPVPVVRGILATLIKRVELFPGPYIEIEPMWTTERWSSLELAV</sequence>
<dbReference type="Proteomes" id="UP000192726">
    <property type="component" value="Chromosome"/>
</dbReference>
<dbReference type="OrthoDB" id="4500247at2"/>
<dbReference type="Pfam" id="PF00239">
    <property type="entry name" value="Resolvase"/>
    <property type="match status" value="1"/>
</dbReference>
<dbReference type="AlphaFoldDB" id="A0A1V0TSN7"/>
<evidence type="ECO:0000256" key="3">
    <source>
        <dbReference type="SAM" id="Coils"/>
    </source>
</evidence>
<dbReference type="CDD" id="cd00338">
    <property type="entry name" value="Ser_Recombinase"/>
    <property type="match status" value="1"/>
</dbReference>
<evidence type="ECO:0000313" key="6">
    <source>
        <dbReference type="Proteomes" id="UP000192726"/>
    </source>
</evidence>
<organism evidence="5 6">
    <name type="scientific">Streptomyces gilvosporeus</name>
    <dbReference type="NCBI Taxonomy" id="553510"/>
    <lineage>
        <taxon>Bacteria</taxon>
        <taxon>Bacillati</taxon>
        <taxon>Actinomycetota</taxon>
        <taxon>Actinomycetes</taxon>
        <taxon>Kitasatosporales</taxon>
        <taxon>Streptomycetaceae</taxon>
        <taxon>Streptomyces</taxon>
    </lineage>
</organism>
<dbReference type="GO" id="GO:0000150">
    <property type="term" value="F:DNA strand exchange activity"/>
    <property type="evidence" value="ECO:0007669"/>
    <property type="project" value="InterPro"/>
</dbReference>
<dbReference type="PANTHER" id="PTHR30461">
    <property type="entry name" value="DNA-INVERTASE FROM LAMBDOID PROPHAGE"/>
    <property type="match status" value="1"/>
</dbReference>
<dbReference type="STRING" id="553510.B1H19_18885"/>
<keyword evidence="6" id="KW-1185">Reference proteome</keyword>
<dbReference type="EMBL" id="CP020569">
    <property type="protein sequence ID" value="ARF55974.1"/>
    <property type="molecule type" value="Genomic_DNA"/>
</dbReference>
<dbReference type="Pfam" id="PF07508">
    <property type="entry name" value="Recombinase"/>
    <property type="match status" value="1"/>
</dbReference>
<keyword evidence="3" id="KW-0175">Coiled coil</keyword>